<comment type="caution">
    <text evidence="1">The sequence shown here is derived from an EMBL/GenBank/DDBJ whole genome shotgun (WGS) entry which is preliminary data.</text>
</comment>
<dbReference type="Gene3D" id="1.10.150.20">
    <property type="entry name" value="5' to 3' exonuclease, C-terminal subdomain"/>
    <property type="match status" value="1"/>
</dbReference>
<dbReference type="SUPFAM" id="SSF56672">
    <property type="entry name" value="DNA/RNA polymerases"/>
    <property type="match status" value="1"/>
</dbReference>
<evidence type="ECO:0000313" key="1">
    <source>
        <dbReference type="EMBL" id="KKL70884.1"/>
    </source>
</evidence>
<gene>
    <name evidence="1" type="ORF">LCGC14_2100470</name>
</gene>
<evidence type="ECO:0008006" key="2">
    <source>
        <dbReference type="Google" id="ProtNLM"/>
    </source>
</evidence>
<dbReference type="Gene3D" id="3.30.70.370">
    <property type="match status" value="1"/>
</dbReference>
<name>A0A0F9EA91_9ZZZZ</name>
<accession>A0A0F9EA91</accession>
<reference evidence="1" key="1">
    <citation type="journal article" date="2015" name="Nature">
        <title>Complex archaea that bridge the gap between prokaryotes and eukaryotes.</title>
        <authorList>
            <person name="Spang A."/>
            <person name="Saw J.H."/>
            <person name="Jorgensen S.L."/>
            <person name="Zaremba-Niedzwiedzka K."/>
            <person name="Martijn J."/>
            <person name="Lind A.E."/>
            <person name="van Eijk R."/>
            <person name="Schleper C."/>
            <person name="Guy L."/>
            <person name="Ettema T.J."/>
        </authorList>
    </citation>
    <scope>NUCLEOTIDE SEQUENCE</scope>
</reference>
<sequence length="178" mass="20545">MYGGSSDTFKARTYCPCTQWGCAKTLPPTVKLSRDEMKVAELRWKSAHPASTQFQKDLLRQVSSSNPYRYRSPFGHVKYFYGRWRDVSKQILNYPMQHCAINIINRAQRQLELRGHQIILQWHDSLTTQTPQRFADECATEMKLVMEQPVPELGGVVFPVDIKIGPNLGNQTKWLASR</sequence>
<proteinExistence type="predicted"/>
<protein>
    <recommendedName>
        <fullName evidence="2">DNA-directed DNA polymerase family A palm domain-containing protein</fullName>
    </recommendedName>
</protein>
<dbReference type="EMBL" id="LAZR01025761">
    <property type="protein sequence ID" value="KKL70884.1"/>
    <property type="molecule type" value="Genomic_DNA"/>
</dbReference>
<organism evidence="1">
    <name type="scientific">marine sediment metagenome</name>
    <dbReference type="NCBI Taxonomy" id="412755"/>
    <lineage>
        <taxon>unclassified sequences</taxon>
        <taxon>metagenomes</taxon>
        <taxon>ecological metagenomes</taxon>
    </lineage>
</organism>
<dbReference type="AlphaFoldDB" id="A0A0F9EA91"/>
<dbReference type="InterPro" id="IPR043502">
    <property type="entry name" value="DNA/RNA_pol_sf"/>
</dbReference>